<reference evidence="1 2" key="1">
    <citation type="journal article" date="2019" name="Commun. Biol.">
        <title>The bagworm genome reveals a unique fibroin gene that provides high tensile strength.</title>
        <authorList>
            <person name="Kono N."/>
            <person name="Nakamura H."/>
            <person name="Ohtoshi R."/>
            <person name="Tomita M."/>
            <person name="Numata K."/>
            <person name="Arakawa K."/>
        </authorList>
    </citation>
    <scope>NUCLEOTIDE SEQUENCE [LARGE SCALE GENOMIC DNA]</scope>
</reference>
<accession>A0A4C1U194</accession>
<sequence length="90" mass="9934">MSIRCYRPEWFIFDVHPSTYGTLGGRASFELDCSPSQPRRRVSAVSLPGHTLARLHRKCQCLDFALSAQCGRGPSKTVINAPVTDVNVLS</sequence>
<organism evidence="1 2">
    <name type="scientific">Eumeta variegata</name>
    <name type="common">Bagworm moth</name>
    <name type="synonym">Eumeta japonica</name>
    <dbReference type="NCBI Taxonomy" id="151549"/>
    <lineage>
        <taxon>Eukaryota</taxon>
        <taxon>Metazoa</taxon>
        <taxon>Ecdysozoa</taxon>
        <taxon>Arthropoda</taxon>
        <taxon>Hexapoda</taxon>
        <taxon>Insecta</taxon>
        <taxon>Pterygota</taxon>
        <taxon>Neoptera</taxon>
        <taxon>Endopterygota</taxon>
        <taxon>Lepidoptera</taxon>
        <taxon>Glossata</taxon>
        <taxon>Ditrysia</taxon>
        <taxon>Tineoidea</taxon>
        <taxon>Psychidae</taxon>
        <taxon>Oiketicinae</taxon>
        <taxon>Eumeta</taxon>
    </lineage>
</organism>
<dbReference type="EMBL" id="BGZK01000114">
    <property type="protein sequence ID" value="GBP20010.1"/>
    <property type="molecule type" value="Genomic_DNA"/>
</dbReference>
<name>A0A4C1U194_EUMVA</name>
<evidence type="ECO:0000313" key="1">
    <source>
        <dbReference type="EMBL" id="GBP20010.1"/>
    </source>
</evidence>
<dbReference type="Proteomes" id="UP000299102">
    <property type="component" value="Unassembled WGS sequence"/>
</dbReference>
<dbReference type="AlphaFoldDB" id="A0A4C1U194"/>
<protein>
    <submittedName>
        <fullName evidence="1">Uncharacterized protein</fullName>
    </submittedName>
</protein>
<comment type="caution">
    <text evidence="1">The sequence shown here is derived from an EMBL/GenBank/DDBJ whole genome shotgun (WGS) entry which is preliminary data.</text>
</comment>
<gene>
    <name evidence="1" type="ORF">EVAR_13776_1</name>
</gene>
<keyword evidence="2" id="KW-1185">Reference proteome</keyword>
<evidence type="ECO:0000313" key="2">
    <source>
        <dbReference type="Proteomes" id="UP000299102"/>
    </source>
</evidence>
<proteinExistence type="predicted"/>